<feature type="chain" id="PRO_5046798160" evidence="1">
    <location>
        <begin position="29"/>
        <end position="688"/>
    </location>
</feature>
<gene>
    <name evidence="3" type="ORF">JIP62_02305</name>
</gene>
<dbReference type="RefSeq" id="WP_201103338.1">
    <property type="nucleotide sequence ID" value="NZ_CP067977.1"/>
</dbReference>
<feature type="signal peptide" evidence="1">
    <location>
        <begin position="1"/>
        <end position="28"/>
    </location>
</feature>
<evidence type="ECO:0000313" key="4">
    <source>
        <dbReference type="Proteomes" id="UP000595448"/>
    </source>
</evidence>
<feature type="domain" description="BPP" evidence="2">
    <location>
        <begin position="28"/>
        <end position="341"/>
    </location>
</feature>
<dbReference type="InterPro" id="IPR011042">
    <property type="entry name" value="6-blade_b-propeller_TolB-like"/>
</dbReference>
<dbReference type="Gene3D" id="2.120.10.30">
    <property type="entry name" value="TolB, C-terminal domain"/>
    <property type="match status" value="2"/>
</dbReference>
<dbReference type="Proteomes" id="UP000595448">
    <property type="component" value="Chromosome"/>
</dbReference>
<dbReference type="SUPFAM" id="SSF50956">
    <property type="entry name" value="Thermostable phytase (3-phytase)"/>
    <property type="match status" value="2"/>
</dbReference>
<evidence type="ECO:0000313" key="3">
    <source>
        <dbReference type="EMBL" id="QQQ18984.1"/>
    </source>
</evidence>
<dbReference type="PROSITE" id="PS51662">
    <property type="entry name" value="BP_PHYTASE"/>
    <property type="match status" value="2"/>
</dbReference>
<dbReference type="InterPro" id="IPR003431">
    <property type="entry name" value="B-propeller_Phytase"/>
</dbReference>
<keyword evidence="4" id="KW-1185">Reference proteome</keyword>
<feature type="domain" description="BPP" evidence="2">
    <location>
        <begin position="352"/>
        <end position="683"/>
    </location>
</feature>
<dbReference type="PROSITE" id="PS51257">
    <property type="entry name" value="PROKAR_LIPOPROTEIN"/>
    <property type="match status" value="1"/>
</dbReference>
<sequence>MTSPLARRLSAGAALAWGLTMVSGCASAQDAVDTSATVAARRATEATATGQIASTTLVLDGQGGHILSAAGLGGLEVYGLDGTRLGQVAAGEAVGLDVGYGFMLAGQPTTVVAAVDISQNTLRLFRMDGTVLTEVGARAIPLGFAAENVCLFHNSLDGALYAFVVGDGGEIDQQLIYADANGRLDARQVRRLNVISTVKQCVVDSAASTVYASEETVGIWRFTADPEAFAAPVLIDSPRFGALTEEVGGLALYDGGEGARWLLASDASAGRINVYDRTKDDAYVRSVLVSGPDGGDVLGEPGPMAATSRPMPGFANGLILVTDEDGANVKVVSFADLASPLGLAAGAPTDPRVHNDSPVPTVTATVETAAVASFGDAADDPAIWAHPTDPAQSLIVATDKKGGLFLYDMQGHVVQDLRDGKMNNVDLREGFNLNGERVVLVTASDRTNRSIAIYRLDTASRRLIAVADGVQDTGLADPYGLCMYRELATDRTYVFINGDDTRLRQWELVDAGNGKVRANFVRELTFGSQTEGCVADDDNGVLYVAEEDIGLWRMSAHADGGTDMAMVQAIADNPAVKDDYEGVGLYDLGNGRGYVVVSSQGNDTYAVYRREAPQEYLGSFAVAADPLRGIDGISETDGLEVTSRNLGPGFEQGAMVAQDGRNVLPVENQNYKYVPWSAIAEALDLETR</sequence>
<accession>A0ABX7BN20</accession>
<protein>
    <submittedName>
        <fullName evidence="3">Phytase</fullName>
    </submittedName>
</protein>
<keyword evidence="1" id="KW-0732">Signal</keyword>
<dbReference type="Pfam" id="PF02333">
    <property type="entry name" value="Phytase"/>
    <property type="match status" value="2"/>
</dbReference>
<reference evidence="3 4" key="1">
    <citation type="submission" date="2021-01" db="EMBL/GenBank/DDBJ databases">
        <title>Brevundimonas vitis sp. nov., an bacterium isolated from grape (Vitis vinifera).</title>
        <authorList>
            <person name="Jiang L."/>
            <person name="Lee J."/>
        </authorList>
    </citation>
    <scope>NUCLEOTIDE SEQUENCE [LARGE SCALE GENOMIC DNA]</scope>
    <source>
        <strain evidence="3 4">GRTSA-9</strain>
    </source>
</reference>
<organism evidence="3 4">
    <name type="scientific">Brevundimonas vitisensis</name>
    <dbReference type="NCBI Taxonomy" id="2800818"/>
    <lineage>
        <taxon>Bacteria</taxon>
        <taxon>Pseudomonadati</taxon>
        <taxon>Pseudomonadota</taxon>
        <taxon>Alphaproteobacteria</taxon>
        <taxon>Caulobacterales</taxon>
        <taxon>Caulobacteraceae</taxon>
        <taxon>Brevundimonas</taxon>
    </lineage>
</organism>
<evidence type="ECO:0000256" key="1">
    <source>
        <dbReference type="SAM" id="SignalP"/>
    </source>
</evidence>
<dbReference type="EMBL" id="CP067977">
    <property type="protein sequence ID" value="QQQ18984.1"/>
    <property type="molecule type" value="Genomic_DNA"/>
</dbReference>
<proteinExistence type="predicted"/>
<evidence type="ECO:0000259" key="2">
    <source>
        <dbReference type="PROSITE" id="PS51662"/>
    </source>
</evidence>
<name>A0ABX7BN20_9CAUL</name>